<dbReference type="AlphaFoldDB" id="D9PU83"/>
<proteinExistence type="inferred from homology"/>
<comment type="cofactor">
    <cofactor evidence="1">
        <name>[4Fe-4S] cluster</name>
        <dbReference type="ChEBI" id="CHEBI:49883"/>
    </cofactor>
</comment>
<dbReference type="PANTHER" id="PTHR30352">
    <property type="entry name" value="PYRUVATE FORMATE-LYASE-ACTIVATING ENZYME"/>
    <property type="match status" value="1"/>
</dbReference>
<organism evidence="10 11">
    <name type="scientific">Methanothermobacter marburgensis (strain ATCC BAA-927 / DSM 2133 / JCM 14651 / NBRC 100331 / OCM 82 / Marburg)</name>
    <name type="common">Methanobacterium thermoautotrophicum</name>
    <dbReference type="NCBI Taxonomy" id="79929"/>
    <lineage>
        <taxon>Archaea</taxon>
        <taxon>Methanobacteriati</taxon>
        <taxon>Methanobacteriota</taxon>
        <taxon>Methanomada group</taxon>
        <taxon>Methanobacteria</taxon>
        <taxon>Methanobacteriales</taxon>
        <taxon>Methanobacteriaceae</taxon>
        <taxon>Methanothermobacter</taxon>
    </lineage>
</organism>
<reference evidence="10 11" key="2">
    <citation type="journal article" date="2010" name="J. Bacteriol.">
        <title>Complete genome sequence of Methanothermobacter marburgensis, a methanoarchaeon model organism.</title>
        <authorList>
            <person name="Liesegang H."/>
            <person name="Kaster A.K."/>
            <person name="Wiezer A."/>
            <person name="Goenrich M."/>
            <person name="Wollherr A."/>
            <person name="Seedorf H."/>
            <person name="Gottschalk G."/>
            <person name="Thauer R.K."/>
        </authorList>
    </citation>
    <scope>NUCLEOTIDE SEQUENCE [LARGE SCALE GENOMIC DNA]</scope>
    <source>
        <strain evidence="11">ATCC BAA-927 / DSM 2133 / JCM 14651 / NBRC 100331 / OCM 82 / Marburg</strain>
    </source>
</reference>
<dbReference type="SFLD" id="SFLDS00029">
    <property type="entry name" value="Radical_SAM"/>
    <property type="match status" value="1"/>
</dbReference>
<dbReference type="STRING" id="79929.MTBMA_c01720"/>
<evidence type="ECO:0000256" key="2">
    <source>
        <dbReference type="ARBA" id="ARBA00009777"/>
    </source>
</evidence>
<dbReference type="CDD" id="cd01335">
    <property type="entry name" value="Radical_SAM"/>
    <property type="match status" value="1"/>
</dbReference>
<dbReference type="InterPro" id="IPR058240">
    <property type="entry name" value="rSAM_sf"/>
</dbReference>
<evidence type="ECO:0000256" key="4">
    <source>
        <dbReference type="ARBA" id="ARBA00022691"/>
    </source>
</evidence>
<evidence type="ECO:0000256" key="5">
    <source>
        <dbReference type="ARBA" id="ARBA00022723"/>
    </source>
</evidence>
<keyword evidence="3" id="KW-0004">4Fe-4S</keyword>
<evidence type="ECO:0000259" key="9">
    <source>
        <dbReference type="PROSITE" id="PS51918"/>
    </source>
</evidence>
<dbReference type="KEGG" id="mmg:MTBMA_c01720"/>
<reference key="1">
    <citation type="submission" date="2009-08" db="EMBL/GenBank/DDBJ databases">
        <title>The genome sequence of Methanothermobacter marburgensis.</title>
        <authorList>
            <person name="Kaster A."/>
            <person name="Seedorf H."/>
            <person name="Goenrich M."/>
            <person name="Wiezer A."/>
            <person name="Liesegang H."/>
            <person name="Thauer R."/>
            <person name="Gottschalk G."/>
        </authorList>
    </citation>
    <scope>NUCLEOTIDE SEQUENCE</scope>
    <source>
        <strain>Marburg</strain>
    </source>
</reference>
<dbReference type="HOGENOM" id="CLU_078147_2_1_2"/>
<dbReference type="PATRIC" id="fig|79929.8.peg.168"/>
<dbReference type="EMBL" id="CP001710">
    <property type="protein sequence ID" value="ADL57781.1"/>
    <property type="molecule type" value="Genomic_DNA"/>
</dbReference>
<dbReference type="InterPro" id="IPR013785">
    <property type="entry name" value="Aldolase_TIM"/>
</dbReference>
<dbReference type="SFLD" id="SFLDG01094">
    <property type="entry name" value="Uncharacterised_Radical_SAM_Su"/>
    <property type="match status" value="1"/>
</dbReference>
<name>D9PU83_METTM</name>
<evidence type="ECO:0000313" key="10">
    <source>
        <dbReference type="EMBL" id="ADL57781.1"/>
    </source>
</evidence>
<dbReference type="RefSeq" id="WP_013295009.1">
    <property type="nucleotide sequence ID" value="NC_014408.1"/>
</dbReference>
<dbReference type="Gene3D" id="3.20.20.70">
    <property type="entry name" value="Aldolase class I"/>
    <property type="match status" value="1"/>
</dbReference>
<evidence type="ECO:0000256" key="6">
    <source>
        <dbReference type="ARBA" id="ARBA00023002"/>
    </source>
</evidence>
<evidence type="ECO:0000256" key="8">
    <source>
        <dbReference type="ARBA" id="ARBA00023014"/>
    </source>
</evidence>
<keyword evidence="8" id="KW-0411">Iron-sulfur</keyword>
<keyword evidence="11" id="KW-1185">Reference proteome</keyword>
<keyword evidence="4" id="KW-0949">S-adenosyl-L-methionine</keyword>
<dbReference type="Proteomes" id="UP000000345">
    <property type="component" value="Chromosome"/>
</dbReference>
<evidence type="ECO:0000256" key="7">
    <source>
        <dbReference type="ARBA" id="ARBA00023004"/>
    </source>
</evidence>
<dbReference type="GO" id="GO:0016491">
    <property type="term" value="F:oxidoreductase activity"/>
    <property type="evidence" value="ECO:0007669"/>
    <property type="project" value="UniProtKB-KW"/>
</dbReference>
<dbReference type="OrthoDB" id="371936at2157"/>
<dbReference type="PROSITE" id="PS01087">
    <property type="entry name" value="RADICAL_ACTIVATING"/>
    <property type="match status" value="1"/>
</dbReference>
<protein>
    <submittedName>
        <fullName evidence="10">Predicted glycyl radical-activating enzyme</fullName>
        <ecNumber evidence="10">1.97.1.-</ecNumber>
    </submittedName>
</protein>
<evidence type="ECO:0000256" key="1">
    <source>
        <dbReference type="ARBA" id="ARBA00001966"/>
    </source>
</evidence>
<dbReference type="InterPro" id="IPR034457">
    <property type="entry name" value="Organic_radical-activating"/>
</dbReference>
<dbReference type="NCBIfam" id="TIGR02495">
    <property type="entry name" value="NrdG2"/>
    <property type="match status" value="1"/>
</dbReference>
<gene>
    <name evidence="10" type="ordered locus">MTBMA_c01720</name>
</gene>
<evidence type="ECO:0000313" key="11">
    <source>
        <dbReference type="Proteomes" id="UP000000345"/>
    </source>
</evidence>
<dbReference type="EC" id="1.97.1.-" evidence="10"/>
<dbReference type="GeneID" id="43708201"/>
<sequence>MKIGSMAVSTLEYPGKLSLVIFTAGCNFRCPYCHNPELIDGGVEADLSDILEDMEKYTDFVDAVVVSGGEPLLQVDDVEVVLQHARSLGLHTKLDTNGYSPGALRRLLPLLDYVAVDVKAPFHRYRELAGARCDGVRESLRLLAGSDVTVECRTTFVPGLMDGEDLKIIAESIDCDIYVIQQFRNRVVLDEELKDLEPPSPRMLRELALKIKKYFRKVKIRTEEFGEEEIQ</sequence>
<dbReference type="GeneID" id="9703878"/>
<dbReference type="GO" id="GO:0051539">
    <property type="term" value="F:4 iron, 4 sulfur cluster binding"/>
    <property type="evidence" value="ECO:0007669"/>
    <property type="project" value="UniProtKB-KW"/>
</dbReference>
<keyword evidence="6 10" id="KW-0560">Oxidoreductase</keyword>
<dbReference type="PaxDb" id="79929-MTBMA_c01720"/>
<dbReference type="InterPro" id="IPR001989">
    <property type="entry name" value="Radical_activat_CS"/>
</dbReference>
<dbReference type="InterPro" id="IPR007197">
    <property type="entry name" value="rSAM"/>
</dbReference>
<dbReference type="PROSITE" id="PS51918">
    <property type="entry name" value="RADICAL_SAM"/>
    <property type="match status" value="1"/>
</dbReference>
<dbReference type="SUPFAM" id="SSF102114">
    <property type="entry name" value="Radical SAM enzymes"/>
    <property type="match status" value="1"/>
</dbReference>
<evidence type="ECO:0000256" key="3">
    <source>
        <dbReference type="ARBA" id="ARBA00022485"/>
    </source>
</evidence>
<dbReference type="Pfam" id="PF04055">
    <property type="entry name" value="Radical_SAM"/>
    <property type="match status" value="1"/>
</dbReference>
<dbReference type="InterPro" id="IPR012840">
    <property type="entry name" value="NrdG2"/>
</dbReference>
<accession>D9PU83</accession>
<feature type="domain" description="Radical SAM core" evidence="9">
    <location>
        <begin position="12"/>
        <end position="216"/>
    </location>
</feature>
<dbReference type="GO" id="GO:0046872">
    <property type="term" value="F:metal ion binding"/>
    <property type="evidence" value="ECO:0007669"/>
    <property type="project" value="UniProtKB-KW"/>
</dbReference>
<keyword evidence="5" id="KW-0479">Metal-binding</keyword>
<keyword evidence="7" id="KW-0408">Iron</keyword>
<comment type="similarity">
    <text evidence="2">Belongs to the organic radical-activating enzymes family.</text>
</comment>